<dbReference type="Pfam" id="PF12766">
    <property type="entry name" value="Pyridox_oxase_2"/>
    <property type="match status" value="1"/>
</dbReference>
<dbReference type="PANTHER" id="PTHR28243:SF1">
    <property type="entry name" value="PYRIDOXAMINE 5'-PHOSPHATE OXIDASE ALR4036 FAMILY FMN-BINDING DOMAIN-CONTAINING PROTEIN"/>
    <property type="match status" value="1"/>
</dbReference>
<reference evidence="4" key="1">
    <citation type="submission" date="2016-10" db="EMBL/GenBank/DDBJ databases">
        <authorList>
            <person name="Varghese N."/>
            <person name="Submissions S."/>
        </authorList>
    </citation>
    <scope>NUCLEOTIDE SEQUENCE [LARGE SCALE GENOMIC DNA]</scope>
    <source>
        <strain evidence="4">OV426</strain>
    </source>
</reference>
<feature type="domain" description="Pyridoxamine 5'-phosphate oxidase Alr4036 family FMN-binding" evidence="2">
    <location>
        <begin position="21"/>
        <end position="98"/>
    </location>
</feature>
<evidence type="ECO:0000313" key="3">
    <source>
        <dbReference type="EMBL" id="SFO51249.1"/>
    </source>
</evidence>
<dbReference type="Gene3D" id="2.30.110.10">
    <property type="entry name" value="Electron Transport, Fmn-binding Protein, Chain A"/>
    <property type="match status" value="1"/>
</dbReference>
<feature type="region of interest" description="Disordered" evidence="1">
    <location>
        <begin position="115"/>
        <end position="141"/>
    </location>
</feature>
<dbReference type="RefSeq" id="WP_090967116.1">
    <property type="nucleotide sequence ID" value="NZ_FOVG01000007.1"/>
</dbReference>
<dbReference type="InterPro" id="IPR012349">
    <property type="entry name" value="Split_barrel_FMN-bd"/>
</dbReference>
<dbReference type="EMBL" id="FOVG01000007">
    <property type="protein sequence ID" value="SFO51249.1"/>
    <property type="molecule type" value="Genomic_DNA"/>
</dbReference>
<name>A0A1I5HSX8_9GAMM</name>
<dbReference type="OrthoDB" id="5120525at2"/>
<sequence>MDLNMFEAAAWAGLGAAATDPQAGFRYLTLCTVDVALRPQARTVVLRQCADSRRILTFHTDVRSPKWQEMAANPQVTVLGYCHQRRLQLRMAGQAECYAPGSDVAQAAWRMLPPHTRQTYTGGPPGEARAKAGDAPEATTAEAGESRFGVVIVRVSVLDAYQLQRNDNQRALFRYASDGGLQGSEWLNP</sequence>
<dbReference type="PANTHER" id="PTHR28243">
    <property type="entry name" value="AGL049CP"/>
    <property type="match status" value="1"/>
</dbReference>
<gene>
    <name evidence="3" type="ORF">SAMN05428971_4291</name>
</gene>
<dbReference type="GO" id="GO:0010181">
    <property type="term" value="F:FMN binding"/>
    <property type="evidence" value="ECO:0007669"/>
    <property type="project" value="InterPro"/>
</dbReference>
<dbReference type="InterPro" id="IPR024624">
    <property type="entry name" value="Pyridox_Oxase_Alr4036_FMN-bd"/>
</dbReference>
<accession>A0A1I5HSX8</accession>
<evidence type="ECO:0000259" key="2">
    <source>
        <dbReference type="Pfam" id="PF12766"/>
    </source>
</evidence>
<evidence type="ECO:0000313" key="4">
    <source>
        <dbReference type="Proteomes" id="UP000198968"/>
    </source>
</evidence>
<evidence type="ECO:0000256" key="1">
    <source>
        <dbReference type="SAM" id="MobiDB-lite"/>
    </source>
</evidence>
<keyword evidence="4" id="KW-1185">Reference proteome</keyword>
<proteinExistence type="predicted"/>
<dbReference type="AlphaFoldDB" id="A0A1I5HSX8"/>
<protein>
    <submittedName>
        <fullName evidence="3">Pyridoxamine 5'-phosphate oxidase</fullName>
    </submittedName>
</protein>
<organism evidence="3 4">
    <name type="scientific">Candidatus Pantoea varia</name>
    <dbReference type="NCBI Taxonomy" id="1881036"/>
    <lineage>
        <taxon>Bacteria</taxon>
        <taxon>Pseudomonadati</taxon>
        <taxon>Pseudomonadota</taxon>
        <taxon>Gammaproteobacteria</taxon>
        <taxon>Enterobacterales</taxon>
        <taxon>Erwiniaceae</taxon>
        <taxon>Pantoea</taxon>
    </lineage>
</organism>
<dbReference type="SUPFAM" id="SSF50475">
    <property type="entry name" value="FMN-binding split barrel"/>
    <property type="match status" value="1"/>
</dbReference>
<dbReference type="Proteomes" id="UP000198968">
    <property type="component" value="Unassembled WGS sequence"/>
</dbReference>